<dbReference type="PANTHER" id="PTHR37029">
    <property type="entry name" value="SSR1768 PROTEIN"/>
    <property type="match status" value="1"/>
</dbReference>
<dbReference type="KEGG" id="mind:mvi_50060"/>
<reference evidence="2 3" key="1">
    <citation type="submission" date="2014-11" db="EMBL/GenBank/DDBJ databases">
        <title>Comparative genomics of Methylobacterium species.</title>
        <authorList>
            <person name="Chaudhry V."/>
            <person name="Patil P.B."/>
        </authorList>
    </citation>
    <scope>NUCLEOTIDE SEQUENCE [LARGE SCALE GENOMIC DNA]</scope>
    <source>
        <strain evidence="2 3">SE3.6</strain>
    </source>
</reference>
<gene>
    <name evidence="1" type="ORF">mvi_50060</name>
    <name evidence="2" type="ORF">QR79_11035</name>
</gene>
<evidence type="ECO:0000313" key="4">
    <source>
        <dbReference type="Proteomes" id="UP000663508"/>
    </source>
</evidence>
<dbReference type="EMBL" id="JTHG01000077">
    <property type="protein sequence ID" value="KMO24688.1"/>
    <property type="molecule type" value="Genomic_DNA"/>
</dbReference>
<evidence type="ECO:0008006" key="5">
    <source>
        <dbReference type="Google" id="ProtNLM"/>
    </source>
</evidence>
<dbReference type="Proteomes" id="UP000036471">
    <property type="component" value="Unassembled WGS sequence"/>
</dbReference>
<proteinExistence type="predicted"/>
<accession>A0A0J6RTH7</accession>
<dbReference type="AlphaFoldDB" id="A0A0J6RTH7"/>
<evidence type="ECO:0000313" key="1">
    <source>
        <dbReference type="EMBL" id="BCM86545.1"/>
    </source>
</evidence>
<dbReference type="Pfam" id="PF10049">
    <property type="entry name" value="DUF2283"/>
    <property type="match status" value="1"/>
</dbReference>
<organism evidence="1 4">
    <name type="scientific">Methylobacterium indicum</name>
    <dbReference type="NCBI Taxonomy" id="1775910"/>
    <lineage>
        <taxon>Bacteria</taxon>
        <taxon>Pseudomonadati</taxon>
        <taxon>Pseudomonadota</taxon>
        <taxon>Alphaproteobacteria</taxon>
        <taxon>Hyphomicrobiales</taxon>
        <taxon>Methylobacteriaceae</taxon>
        <taxon>Methylobacterium</taxon>
    </lineage>
</organism>
<evidence type="ECO:0000313" key="3">
    <source>
        <dbReference type="Proteomes" id="UP000036471"/>
    </source>
</evidence>
<reference evidence="1" key="2">
    <citation type="submission" date="2020-11" db="EMBL/GenBank/DDBJ databases">
        <title>Complete genome sequence of a novel pathogenic Methylobacterium strain isolated from rice in Vietnam.</title>
        <authorList>
            <person name="Lai K."/>
            <person name="Okazaki S."/>
            <person name="Higashi K."/>
            <person name="Mori H."/>
            <person name="Toyoda A."/>
            <person name="Kurokawa K."/>
        </authorList>
    </citation>
    <scope>NUCLEOTIDE SEQUENCE</scope>
    <source>
        <strain evidence="1">VL1</strain>
    </source>
</reference>
<dbReference type="PANTHER" id="PTHR37029:SF1">
    <property type="entry name" value="SSR1768 PROTEIN"/>
    <property type="match status" value="1"/>
</dbReference>
<dbReference type="Proteomes" id="UP000663508">
    <property type="component" value="Chromosome"/>
</dbReference>
<sequence>MKLRYDDEADALYVRFAEAAVAESEEVKPGLILDFDADGRLVALEILDASAALAAGADIKNFRPEAA</sequence>
<dbReference type="RefSeq" id="WP_048430857.1">
    <property type="nucleotide sequence ID" value="NZ_AP024145.1"/>
</dbReference>
<evidence type="ECO:0000313" key="2">
    <source>
        <dbReference type="EMBL" id="KMO24688.1"/>
    </source>
</evidence>
<protein>
    <recommendedName>
        <fullName evidence="5">DUF2283 domain-containing protein</fullName>
    </recommendedName>
</protein>
<dbReference type="InterPro" id="IPR019270">
    <property type="entry name" value="DUF2283"/>
</dbReference>
<keyword evidence="3" id="KW-1185">Reference proteome</keyword>
<accession>A0A147FFG7</accession>
<dbReference type="EMBL" id="AP024145">
    <property type="protein sequence ID" value="BCM86545.1"/>
    <property type="molecule type" value="Genomic_DNA"/>
</dbReference>
<name>A0A0J6RTH7_9HYPH</name>